<protein>
    <submittedName>
        <fullName evidence="1">Uncharacterized protein</fullName>
    </submittedName>
</protein>
<evidence type="ECO:0000313" key="2">
    <source>
        <dbReference type="Proteomes" id="UP000269573"/>
    </source>
</evidence>
<comment type="caution">
    <text evidence="1">The sequence shown here is derived from an EMBL/GenBank/DDBJ whole genome shotgun (WGS) entry which is preliminary data.</text>
</comment>
<evidence type="ECO:0000313" key="1">
    <source>
        <dbReference type="EMBL" id="RNB90226.1"/>
    </source>
</evidence>
<gene>
    <name evidence="1" type="ORF">EDM59_01720</name>
</gene>
<dbReference type="EMBL" id="RHHU01000002">
    <property type="protein sequence ID" value="RNB90226.1"/>
    <property type="molecule type" value="Genomic_DNA"/>
</dbReference>
<accession>A0A3M8DQ00</accession>
<proteinExistence type="predicted"/>
<dbReference type="AlphaFoldDB" id="A0A3M8DQ00"/>
<dbReference type="Proteomes" id="UP000269573">
    <property type="component" value="Unassembled WGS sequence"/>
</dbReference>
<organism evidence="1 2">
    <name type="scientific">Brevibacillus nitrificans</name>
    <dbReference type="NCBI Taxonomy" id="651560"/>
    <lineage>
        <taxon>Bacteria</taxon>
        <taxon>Bacillati</taxon>
        <taxon>Bacillota</taxon>
        <taxon>Bacilli</taxon>
        <taxon>Bacillales</taxon>
        <taxon>Paenibacillaceae</taxon>
        <taxon>Brevibacillus</taxon>
    </lineage>
</organism>
<reference evidence="1 2" key="1">
    <citation type="submission" date="2018-10" db="EMBL/GenBank/DDBJ databases">
        <title>Phylogenomics of Brevibacillus.</title>
        <authorList>
            <person name="Dunlap C."/>
        </authorList>
    </citation>
    <scope>NUCLEOTIDE SEQUENCE [LARGE SCALE GENOMIC DNA]</scope>
    <source>
        <strain evidence="1 2">JCM 15774</strain>
    </source>
</reference>
<name>A0A3M8DQ00_9BACL</name>
<keyword evidence="2" id="KW-1185">Reference proteome</keyword>
<sequence>MLDTNLTRDADALICLLYKHYCLKKKDGMSKAQAKMFGSSVDIQQNIIPNMSHADVDETCKELGRAGLLDNLYADDIAYVVILSDSAVVYMENRFKNGLDSVLDYLSKIKGLIPFI</sequence>